<evidence type="ECO:0000259" key="1">
    <source>
        <dbReference type="PROSITE" id="PS50943"/>
    </source>
</evidence>
<name>W6M1P3_9GAMM</name>
<dbReference type="PROSITE" id="PS50943">
    <property type="entry name" value="HTH_CROC1"/>
    <property type="match status" value="1"/>
</dbReference>
<evidence type="ECO:0000313" key="2">
    <source>
        <dbReference type="EMBL" id="CDI01352.1"/>
    </source>
</evidence>
<dbReference type="Pfam" id="PF13560">
    <property type="entry name" value="HTH_31"/>
    <property type="match status" value="1"/>
</dbReference>
<proteinExistence type="predicted"/>
<dbReference type="AlphaFoldDB" id="W6M1P3"/>
<reference evidence="2" key="1">
    <citation type="submission" date="2013-07" db="EMBL/GenBank/DDBJ databases">
        <authorList>
            <person name="McIlroy S."/>
        </authorList>
    </citation>
    <scope>NUCLEOTIDE SEQUENCE [LARGE SCALE GENOMIC DNA]</scope>
    <source>
        <strain evidence="2">Run_A_D11</strain>
    </source>
</reference>
<dbReference type="Proteomes" id="UP000035760">
    <property type="component" value="Unassembled WGS sequence"/>
</dbReference>
<sequence length="116" mass="13321">MDFGTYVRQLREQRREVNRRYSVRQTAQRIGVEPAYLSKIERGDVSPPSEETIRRLAADLGEDADLLLALAGKVSSDIREIVMKRPILFAEIIRGLSDVPDDELNVLVRRVRNGEW</sequence>
<dbReference type="CDD" id="cd00093">
    <property type="entry name" value="HTH_XRE"/>
    <property type="match status" value="1"/>
</dbReference>
<accession>W6M1P3</accession>
<organism evidence="2 3">
    <name type="scientific">Candidatus Competibacter denitrificans Run_A_D11</name>
    <dbReference type="NCBI Taxonomy" id="1400863"/>
    <lineage>
        <taxon>Bacteria</taxon>
        <taxon>Pseudomonadati</taxon>
        <taxon>Pseudomonadota</taxon>
        <taxon>Gammaproteobacteria</taxon>
        <taxon>Candidatus Competibacteraceae</taxon>
        <taxon>Candidatus Competibacter</taxon>
    </lineage>
</organism>
<reference evidence="2" key="2">
    <citation type="submission" date="2014-03" db="EMBL/GenBank/DDBJ databases">
        <title>Candidatus Competibacter-lineage genomes retrieved from metagenomes reveal functional metabolic diversity.</title>
        <authorList>
            <person name="McIlroy S.J."/>
            <person name="Albertsen M."/>
            <person name="Andresen E.K."/>
            <person name="Saunders A.M."/>
            <person name="Kristiansen R."/>
            <person name="Stokholm-Bjerregaard M."/>
            <person name="Nielsen K.L."/>
            <person name="Nielsen P.H."/>
        </authorList>
    </citation>
    <scope>NUCLEOTIDE SEQUENCE</scope>
    <source>
        <strain evidence="2">Run_A_D11</strain>
    </source>
</reference>
<dbReference type="OrthoDB" id="9155304at2"/>
<dbReference type="SUPFAM" id="SSF47413">
    <property type="entry name" value="lambda repressor-like DNA-binding domains"/>
    <property type="match status" value="1"/>
</dbReference>
<comment type="caution">
    <text evidence="2">The sequence shown here is derived from an EMBL/GenBank/DDBJ whole genome shotgun (WGS) entry which is preliminary data.</text>
</comment>
<dbReference type="GO" id="GO:0003677">
    <property type="term" value="F:DNA binding"/>
    <property type="evidence" value="ECO:0007669"/>
    <property type="project" value="InterPro"/>
</dbReference>
<dbReference type="STRING" id="1400863.BN873_150140"/>
<protein>
    <submittedName>
        <fullName evidence="2">Helix-turn-helix domain protein</fullName>
    </submittedName>
</protein>
<dbReference type="RefSeq" id="WP_048670460.1">
    <property type="nucleotide sequence ID" value="NZ_CBTJ020000020.1"/>
</dbReference>
<dbReference type="InterPro" id="IPR010982">
    <property type="entry name" value="Lambda_DNA-bd_dom_sf"/>
</dbReference>
<dbReference type="EMBL" id="CBTJ020000020">
    <property type="protein sequence ID" value="CDI01352.1"/>
    <property type="molecule type" value="Genomic_DNA"/>
</dbReference>
<keyword evidence="3" id="KW-1185">Reference proteome</keyword>
<dbReference type="Gene3D" id="1.10.260.40">
    <property type="entry name" value="lambda repressor-like DNA-binding domains"/>
    <property type="match status" value="1"/>
</dbReference>
<dbReference type="InterPro" id="IPR001387">
    <property type="entry name" value="Cro/C1-type_HTH"/>
</dbReference>
<feature type="domain" description="HTH cro/C1-type" evidence="1">
    <location>
        <begin position="7"/>
        <end position="67"/>
    </location>
</feature>
<gene>
    <name evidence="2" type="ORF">BN873_150140</name>
</gene>
<evidence type="ECO:0000313" key="3">
    <source>
        <dbReference type="Proteomes" id="UP000035760"/>
    </source>
</evidence>
<dbReference type="SMART" id="SM00530">
    <property type="entry name" value="HTH_XRE"/>
    <property type="match status" value="1"/>
</dbReference>